<feature type="domain" description="Aminotransferase class I/classII large" evidence="6">
    <location>
        <begin position="35"/>
        <end position="386"/>
    </location>
</feature>
<dbReference type="Proteomes" id="UP000063919">
    <property type="component" value="Chromosome"/>
</dbReference>
<dbReference type="PATRIC" id="fig|362837.3.peg.215"/>
<dbReference type="GO" id="GO:0047804">
    <property type="term" value="F:cysteine-S-conjugate beta-lyase activity"/>
    <property type="evidence" value="ECO:0007669"/>
    <property type="project" value="UniProtKB-EC"/>
</dbReference>
<name>A0A0M3SJ50_9MOLU</name>
<evidence type="ECO:0000313" key="7">
    <source>
        <dbReference type="EMBL" id="ALD66124.1"/>
    </source>
</evidence>
<dbReference type="InterPro" id="IPR004839">
    <property type="entry name" value="Aminotransferase_I/II_large"/>
</dbReference>
<dbReference type="SUPFAM" id="SSF53383">
    <property type="entry name" value="PLP-dependent transferases"/>
    <property type="match status" value="1"/>
</dbReference>
<proteinExistence type="inferred from homology"/>
<dbReference type="Pfam" id="PF00155">
    <property type="entry name" value="Aminotran_1_2"/>
    <property type="match status" value="1"/>
</dbReference>
<dbReference type="STRING" id="362837.SCANT_v1c02140"/>
<evidence type="ECO:0000256" key="3">
    <source>
        <dbReference type="ARBA" id="ARBA00022898"/>
    </source>
</evidence>
<keyword evidence="8" id="KW-1185">Reference proteome</keyword>
<dbReference type="KEGG" id="scj:SCANT_v1c02140"/>
<dbReference type="InterPro" id="IPR015422">
    <property type="entry name" value="PyrdxlP-dep_Trfase_small"/>
</dbReference>
<evidence type="ECO:0000256" key="1">
    <source>
        <dbReference type="ARBA" id="ARBA00001933"/>
    </source>
</evidence>
<evidence type="ECO:0000256" key="2">
    <source>
        <dbReference type="ARBA" id="ARBA00012224"/>
    </source>
</evidence>
<protein>
    <recommendedName>
        <fullName evidence="2">cysteine-S-conjugate beta-lyase</fullName>
        <ecNumber evidence="2">4.4.1.13</ecNumber>
    </recommendedName>
</protein>
<dbReference type="InterPro" id="IPR015424">
    <property type="entry name" value="PyrdxlP-dep_Trfase"/>
</dbReference>
<dbReference type="PANTHER" id="PTHR43525:SF1">
    <property type="entry name" value="PROTEIN MALY"/>
    <property type="match status" value="1"/>
</dbReference>
<dbReference type="CDD" id="cd00609">
    <property type="entry name" value="AAT_like"/>
    <property type="match status" value="1"/>
</dbReference>
<reference evidence="7 8" key="1">
    <citation type="journal article" date="2015" name="Genome Announc.">
        <title>Complete Genome Sequence of Spiroplasma cantharicola CC-1T (DSM 21588), a Bacterium Isolated from Soldier Beetle (Cantharis carolinus).</title>
        <authorList>
            <person name="Lo W.S."/>
            <person name="Liu P.Y."/>
            <person name="Kuo C.H."/>
        </authorList>
    </citation>
    <scope>NUCLEOTIDE SEQUENCE [LARGE SCALE GENOMIC DNA]</scope>
    <source>
        <strain evidence="7 8">CC-1</strain>
    </source>
</reference>
<keyword evidence="3" id="KW-0663">Pyridoxal phosphate</keyword>
<gene>
    <name evidence="7" type="primary">malY</name>
    <name evidence="7" type="ORF">SCANT_v1c02140</name>
</gene>
<keyword evidence="4 7" id="KW-0456">Lyase</keyword>
<evidence type="ECO:0000313" key="8">
    <source>
        <dbReference type="Proteomes" id="UP000063919"/>
    </source>
</evidence>
<evidence type="ECO:0000259" key="6">
    <source>
        <dbReference type="Pfam" id="PF00155"/>
    </source>
</evidence>
<sequence length="397" mass="47107">MNKSFNKKIDRSKSNERKWSIEYLEENYKIDFSKKFYNLSIADLDFQTPKPIVKSIISRAKKKTYSYTYTEKKSLQAIQIWYKKMHEINLKTDLIKLVHGTVNAMFEVVKCFTKEKESVLIQSPIYQPFERSIIKTKRNVIYNNLIYRDDNYYIDFVDFENKIVKNKIKLFLWCNPHNPGGRVWEQEEILKIIEICNKNKVLIFSDEVHGDLVLNQKHNSLLNYSNLIKDFIVCNSPNKTFNLGGLKGSYMICSNKNIFEQISNQYEIDSLTSPNIFFQPALISAYTNNYSYNWLKKLKEYIYSNYTFLKQQLSNFQNLEIMQMQASYLVWIKFKSKLSLKDIKQQFIDNNLILSFSDDFADCKDNWIRLNIGINKKTLKQVVNKLKLVVFNIKGEK</sequence>
<dbReference type="EMBL" id="CP012622">
    <property type="protein sequence ID" value="ALD66124.1"/>
    <property type="molecule type" value="Genomic_DNA"/>
</dbReference>
<dbReference type="PANTHER" id="PTHR43525">
    <property type="entry name" value="PROTEIN MALY"/>
    <property type="match status" value="1"/>
</dbReference>
<comment type="similarity">
    <text evidence="5">Belongs to the class-II pyridoxal-phosphate-dependent aminotransferase family. MalY/PatB cystathionine beta-lyase subfamily.</text>
</comment>
<dbReference type="Gene3D" id="3.90.1150.10">
    <property type="entry name" value="Aspartate Aminotransferase, domain 1"/>
    <property type="match status" value="1"/>
</dbReference>
<evidence type="ECO:0000256" key="5">
    <source>
        <dbReference type="ARBA" id="ARBA00037974"/>
    </source>
</evidence>
<dbReference type="AlphaFoldDB" id="A0A0M3SJ50"/>
<comment type="cofactor">
    <cofactor evidence="1">
        <name>pyridoxal 5'-phosphate</name>
        <dbReference type="ChEBI" id="CHEBI:597326"/>
    </cofactor>
</comment>
<dbReference type="RefSeq" id="WP_053945897.1">
    <property type="nucleotide sequence ID" value="NZ_CP012622.1"/>
</dbReference>
<dbReference type="Gene3D" id="3.40.640.10">
    <property type="entry name" value="Type I PLP-dependent aspartate aminotransferase-like (Major domain)"/>
    <property type="match status" value="1"/>
</dbReference>
<dbReference type="OrthoDB" id="9802872at2"/>
<dbReference type="EC" id="4.4.1.13" evidence="2"/>
<dbReference type="InterPro" id="IPR051798">
    <property type="entry name" value="Class-II_PLP-Dep_Aminotrans"/>
</dbReference>
<dbReference type="InterPro" id="IPR015421">
    <property type="entry name" value="PyrdxlP-dep_Trfase_major"/>
</dbReference>
<dbReference type="GO" id="GO:0030170">
    <property type="term" value="F:pyridoxal phosphate binding"/>
    <property type="evidence" value="ECO:0007669"/>
    <property type="project" value="InterPro"/>
</dbReference>
<accession>A0A0M3SJ50</accession>
<organism evidence="7 8">
    <name type="scientific">Spiroplasma cantharicola</name>
    <dbReference type="NCBI Taxonomy" id="362837"/>
    <lineage>
        <taxon>Bacteria</taxon>
        <taxon>Bacillati</taxon>
        <taxon>Mycoplasmatota</taxon>
        <taxon>Mollicutes</taxon>
        <taxon>Entomoplasmatales</taxon>
        <taxon>Spiroplasmataceae</taxon>
        <taxon>Spiroplasma</taxon>
    </lineage>
</organism>
<evidence type="ECO:0000256" key="4">
    <source>
        <dbReference type="ARBA" id="ARBA00023239"/>
    </source>
</evidence>